<dbReference type="Proteomes" id="UP000466966">
    <property type="component" value="Unassembled WGS sequence"/>
</dbReference>
<reference evidence="1 2" key="1">
    <citation type="submission" date="2019-12" db="EMBL/GenBank/DDBJ databases">
        <title>Genomic-based taxomic classification of the family Erythrobacteraceae.</title>
        <authorList>
            <person name="Xu L."/>
        </authorList>
    </citation>
    <scope>NUCLEOTIDE SEQUENCE [LARGE SCALE GENOMIC DNA]</scope>
    <source>
        <strain evidence="1 2">M0322</strain>
    </source>
</reference>
<evidence type="ECO:0000313" key="1">
    <source>
        <dbReference type="EMBL" id="MXO72582.1"/>
    </source>
</evidence>
<evidence type="ECO:0008006" key="3">
    <source>
        <dbReference type="Google" id="ProtNLM"/>
    </source>
</evidence>
<comment type="caution">
    <text evidence="1">The sequence shown here is derived from an EMBL/GenBank/DDBJ whole genome shotgun (WGS) entry which is preliminary data.</text>
</comment>
<dbReference type="OrthoDB" id="9154533at2"/>
<sequence>MKVARRIPQDDLLPRVLATYGIHDQPSDDARSRFISRHIADLEASPNEAISRRGYVLKRANEGFGLGYKVPLGVIAAGQVMLGIDLAVAAPFLASNPAAFTTAAMGAIYYGYQALDDQEREELHRQIGAALDFGAELVKTLIRFVIDMMSSLLDSQALAQVKDYLAQTAATLGLTLYDITGRMYDRITGLAAGVGSAAASVGETAGTALARGKELLWRADHKD</sequence>
<organism evidence="1 2">
    <name type="scientific">Alteraurantiacibacter buctensis</name>
    <dbReference type="NCBI Taxonomy" id="1503981"/>
    <lineage>
        <taxon>Bacteria</taxon>
        <taxon>Pseudomonadati</taxon>
        <taxon>Pseudomonadota</taxon>
        <taxon>Alphaproteobacteria</taxon>
        <taxon>Sphingomonadales</taxon>
        <taxon>Erythrobacteraceae</taxon>
        <taxon>Alteraurantiacibacter</taxon>
    </lineage>
</organism>
<dbReference type="RefSeq" id="WP_160772506.1">
    <property type="nucleotide sequence ID" value="NZ_WTYV01000005.1"/>
</dbReference>
<evidence type="ECO:0000313" key="2">
    <source>
        <dbReference type="Proteomes" id="UP000466966"/>
    </source>
</evidence>
<name>A0A844YZG7_9SPHN</name>
<dbReference type="EMBL" id="WTYV01000005">
    <property type="protein sequence ID" value="MXO72582.1"/>
    <property type="molecule type" value="Genomic_DNA"/>
</dbReference>
<dbReference type="AlphaFoldDB" id="A0A844YZG7"/>
<keyword evidence="2" id="KW-1185">Reference proteome</keyword>
<proteinExistence type="predicted"/>
<accession>A0A844YZG7</accession>
<protein>
    <recommendedName>
        <fullName evidence="3">EcsC family protein</fullName>
    </recommendedName>
</protein>
<gene>
    <name evidence="1" type="ORF">GRI99_13200</name>
</gene>